<organism evidence="1 2">
    <name type="scientific">Corynebacterium hylobatis</name>
    <dbReference type="NCBI Taxonomy" id="1859290"/>
    <lineage>
        <taxon>Bacteria</taxon>
        <taxon>Bacillati</taxon>
        <taxon>Actinomycetota</taxon>
        <taxon>Actinomycetes</taxon>
        <taxon>Mycobacteriales</taxon>
        <taxon>Corynebacteriaceae</taxon>
        <taxon>Corynebacterium</taxon>
    </lineage>
</organism>
<dbReference type="Proteomes" id="UP000274907">
    <property type="component" value="Unassembled WGS sequence"/>
</dbReference>
<evidence type="ECO:0000313" key="1">
    <source>
        <dbReference type="EMBL" id="RSZ61544.1"/>
    </source>
</evidence>
<keyword evidence="2" id="KW-1185">Reference proteome</keyword>
<name>A0A430HVQ2_9CORY</name>
<dbReference type="AlphaFoldDB" id="A0A430HVQ2"/>
<evidence type="ECO:0000313" key="2">
    <source>
        <dbReference type="Proteomes" id="UP000274907"/>
    </source>
</evidence>
<proteinExistence type="predicted"/>
<dbReference type="EMBL" id="RXHJ01000019">
    <property type="protein sequence ID" value="RSZ61544.1"/>
    <property type="molecule type" value="Genomic_DNA"/>
</dbReference>
<dbReference type="RefSeq" id="WP_126121741.1">
    <property type="nucleotide sequence ID" value="NZ_RXHJ01000019.1"/>
</dbReference>
<sequence length="201" mass="22137">MSEVNHQFSRINPYPVPAGKHPWIPLLVRPSGIAFDEEVLEAIATHMEKVGFIHLGWMEIVHDVRVVVGLPPKGADDLTAQPGEPFEWLIPDGWKSHCRHIGQLPPGIELVGDRLVGVCAMPGVWSFQIIVGPGVKFDGLGHGGAPLEPGEWISVDQEPAVISREVDGIDLTTKSRQELDDIIAQAMAVKQDKRMQEVRDQ</sequence>
<reference evidence="1 2" key="1">
    <citation type="submission" date="2018-12" db="EMBL/GenBank/DDBJ databases">
        <title>YIM 101343 draft genome.</title>
        <authorList>
            <person name="Chen X."/>
        </authorList>
    </citation>
    <scope>NUCLEOTIDE SEQUENCE [LARGE SCALE GENOMIC DNA]</scope>
    <source>
        <strain evidence="1 2">YIM 101343</strain>
    </source>
</reference>
<comment type="caution">
    <text evidence="1">The sequence shown here is derived from an EMBL/GenBank/DDBJ whole genome shotgun (WGS) entry which is preliminary data.</text>
</comment>
<accession>A0A430HVQ2</accession>
<protein>
    <submittedName>
        <fullName evidence="1">Uncharacterized protein</fullName>
    </submittedName>
</protein>
<gene>
    <name evidence="1" type="ORF">EAH68_12850</name>
</gene>
<dbReference type="OrthoDB" id="45165at1716"/>